<dbReference type="Proteomes" id="UP000032566">
    <property type="component" value="Unassembled WGS sequence"/>
</dbReference>
<dbReference type="Gene3D" id="2.40.10.10">
    <property type="entry name" value="Trypsin-like serine proteases"/>
    <property type="match status" value="2"/>
</dbReference>
<dbReference type="PATRIC" id="fig|80878.5.peg.3890"/>
<comment type="caution">
    <text evidence="3">The sequence shown here is derived from an EMBL/GenBank/DDBJ whole genome shotgun (WGS) entry which is preliminary data.</text>
</comment>
<reference evidence="3 4" key="1">
    <citation type="submission" date="2014-12" db="EMBL/GenBank/DDBJ databases">
        <title>Isolation of bacteria from lake water.</title>
        <authorList>
            <person name="Sheng K.-Y."/>
            <person name="Chin P.-S."/>
            <person name="Chan K.-G."/>
            <person name="Tan G.S."/>
        </authorList>
    </citation>
    <scope>NUCLEOTIDE SEQUENCE [LARGE SCALE GENOMIC DNA]</scope>
    <source>
        <strain evidence="3 4">KY4</strain>
    </source>
</reference>
<sequence length="645" mass="68868">MTKISIKRWAGALTAVAALLAGCGGGESSEMATTAKTDTITAVEGRMLPETAVQDVSPVKSRSATTAPKAARVSLGELSMAKVEMSAPGTPRLVGQARDVQATKSAAALQSLWQWKNTVVGGKVAAISFNAEGAYGLRLGVLVKQLPGSATVRVYTQSAPDKVFLISGQAILQLIERNQAAGDQSDAARTWWTPDTGEGEATLEVELPPGVAASALDIAVPQLSHIFENLSLPTAQEYQEQVEAAKINESDACNLDANCYSNNAQERNAVARMLFTKDGGSYLCTGTLMNDTQNSFKPYFLTANHCFSTQTVASTLETRWFYRSPTCNSGTLQASSVRRTGGAQLLYASGNTDTAFMLLNDTPPGGTLFAGWSANTVVAGTSVVGLHHPSGDLLKISFGTVNSQANCQPTTGSGFQCSGTSGNYYRVTWNQGTTEGGSSGSALFQGGYVVGTLYGGSATCTNRANSDYYGRFDVAYNAAIKSWLNPAVAPTPTPTPTTVRTAVYRFYNASTGAHFFTASAQERDVIINTLPAFAYENVAFYVYGSSATGLSPVYRFFNSVGGTHFYTISAGERDSVIANLPTFRFEGNGWYARTAAENSTTPVYRFYRHSSATHFYTINQIERDSLVGNPDFRYEGPAYYVWSGM</sequence>
<dbReference type="SUPFAM" id="SSF50494">
    <property type="entry name" value="Trypsin-like serine proteases"/>
    <property type="match status" value="1"/>
</dbReference>
<dbReference type="Pfam" id="PF18885">
    <property type="entry name" value="DUF5648"/>
    <property type="match status" value="1"/>
</dbReference>
<dbReference type="AlphaFoldDB" id="A0A0D7KFC5"/>
<evidence type="ECO:0000259" key="2">
    <source>
        <dbReference type="Pfam" id="PF18885"/>
    </source>
</evidence>
<dbReference type="RefSeq" id="WP_044395629.1">
    <property type="nucleotide sequence ID" value="NZ_JXYQ01000008.1"/>
</dbReference>
<dbReference type="OrthoDB" id="5619888at2"/>
<dbReference type="InterPro" id="IPR043708">
    <property type="entry name" value="DUF5648"/>
</dbReference>
<dbReference type="Pfam" id="PF13365">
    <property type="entry name" value="Trypsin_2"/>
    <property type="match status" value="1"/>
</dbReference>
<dbReference type="PANTHER" id="PTHR36234">
    <property type="entry name" value="LYSYL ENDOPEPTIDASE"/>
    <property type="match status" value="1"/>
</dbReference>
<dbReference type="STRING" id="80878.RP29_02855"/>
<organism evidence="3 4">
    <name type="scientific">Acidovorax temperans</name>
    <dbReference type="NCBI Taxonomy" id="80878"/>
    <lineage>
        <taxon>Bacteria</taxon>
        <taxon>Pseudomonadati</taxon>
        <taxon>Pseudomonadota</taxon>
        <taxon>Betaproteobacteria</taxon>
        <taxon>Burkholderiales</taxon>
        <taxon>Comamonadaceae</taxon>
        <taxon>Acidovorax</taxon>
    </lineage>
</organism>
<evidence type="ECO:0000313" key="3">
    <source>
        <dbReference type="EMBL" id="KJA11928.1"/>
    </source>
</evidence>
<gene>
    <name evidence="3" type="ORF">RP29_02855</name>
</gene>
<evidence type="ECO:0000256" key="1">
    <source>
        <dbReference type="SAM" id="SignalP"/>
    </source>
</evidence>
<dbReference type="InterPro" id="IPR009003">
    <property type="entry name" value="Peptidase_S1_PA"/>
</dbReference>
<name>A0A0D7KFC5_9BURK</name>
<evidence type="ECO:0000313" key="4">
    <source>
        <dbReference type="Proteomes" id="UP000032566"/>
    </source>
</evidence>
<dbReference type="PROSITE" id="PS51257">
    <property type="entry name" value="PROKAR_LIPOPROTEIN"/>
    <property type="match status" value="1"/>
</dbReference>
<accession>A0A0D7KFC5</accession>
<dbReference type="PANTHER" id="PTHR36234:SF5">
    <property type="entry name" value="LYSYL ENDOPEPTIDASE"/>
    <property type="match status" value="1"/>
</dbReference>
<keyword evidence="1" id="KW-0732">Signal</keyword>
<feature type="signal peptide" evidence="1">
    <location>
        <begin position="1"/>
        <end position="17"/>
    </location>
</feature>
<feature type="chain" id="PRO_5002320901" evidence="1">
    <location>
        <begin position="18"/>
        <end position="645"/>
    </location>
</feature>
<protein>
    <submittedName>
        <fullName evidence="3">Peptidase S1 and S6 chymotrypsin/Hap</fullName>
    </submittedName>
</protein>
<dbReference type="InterPro" id="IPR043504">
    <property type="entry name" value="Peptidase_S1_PA_chymotrypsin"/>
</dbReference>
<proteinExistence type="predicted"/>
<keyword evidence="4" id="KW-1185">Reference proteome</keyword>
<dbReference type="EMBL" id="JXYQ01000008">
    <property type="protein sequence ID" value="KJA11928.1"/>
    <property type="molecule type" value="Genomic_DNA"/>
</dbReference>
<feature type="domain" description="DUF5648" evidence="2">
    <location>
        <begin position="503"/>
        <end position="642"/>
    </location>
</feature>